<name>A0A915L167_ROMCU</name>
<feature type="domain" description="ShKT" evidence="4">
    <location>
        <begin position="84"/>
        <end position="118"/>
    </location>
</feature>
<evidence type="ECO:0000256" key="2">
    <source>
        <dbReference type="SAM" id="MobiDB-lite"/>
    </source>
</evidence>
<feature type="disulfide bond" evidence="1">
    <location>
        <begin position="28"/>
        <end position="62"/>
    </location>
</feature>
<proteinExistence type="predicted"/>
<dbReference type="Proteomes" id="UP000887565">
    <property type="component" value="Unplaced"/>
</dbReference>
<keyword evidence="3" id="KW-0732">Signal</keyword>
<evidence type="ECO:0000259" key="4">
    <source>
        <dbReference type="PROSITE" id="PS51670"/>
    </source>
</evidence>
<feature type="disulfide bond" evidence="1">
    <location>
        <begin position="84"/>
        <end position="118"/>
    </location>
</feature>
<feature type="region of interest" description="Disordered" evidence="2">
    <location>
        <begin position="244"/>
        <end position="282"/>
    </location>
</feature>
<dbReference type="PROSITE" id="PS51670">
    <property type="entry name" value="SHKT"/>
    <property type="match status" value="2"/>
</dbReference>
<feature type="domain" description="ShKT" evidence="4">
    <location>
        <begin position="28"/>
        <end position="62"/>
    </location>
</feature>
<evidence type="ECO:0000313" key="5">
    <source>
        <dbReference type="Proteomes" id="UP000887565"/>
    </source>
</evidence>
<keyword evidence="5" id="KW-1185">Reference proteome</keyword>
<evidence type="ECO:0000256" key="1">
    <source>
        <dbReference type="PROSITE-ProRule" id="PRU01005"/>
    </source>
</evidence>
<dbReference type="WBParaSite" id="nRc.2.0.1.t43493-RA">
    <property type="protein sequence ID" value="nRc.2.0.1.t43493-RA"/>
    <property type="gene ID" value="nRc.2.0.1.g43493"/>
</dbReference>
<sequence length="282" mass="30533">MQRRLVSAIISVLFSYVGCQSSIGPNDCQDNHPLCKFWGSIGECNNNPSYMSLACPDTCFTCDALLANQPIDTNSNDSTLNGQCRDQFDLCDFWAKADQCYEKEEFMAQNCKASCGSCDGNCVACPPGVDVLPVFQERPVQRPVRSIHEVVEQRYVVEERRRGLLHRVRRSGCRARPSNPGCENIAKSQDCLGGCPIRPSISLVPPPKLHFAPKCCIVAAKSGEGRFHKKFAPTITLTLSNIKKVQSAPSASGAGSPSSGSPAATSAAPPPAGKRRKSRRLA</sequence>
<dbReference type="AlphaFoldDB" id="A0A915L167"/>
<dbReference type="Pfam" id="PF01549">
    <property type="entry name" value="ShK"/>
    <property type="match status" value="2"/>
</dbReference>
<feature type="compositionally biased region" description="Low complexity" evidence="2">
    <location>
        <begin position="247"/>
        <end position="267"/>
    </location>
</feature>
<dbReference type="SMART" id="SM00254">
    <property type="entry name" value="ShKT"/>
    <property type="match status" value="2"/>
</dbReference>
<reference evidence="6" key="1">
    <citation type="submission" date="2022-11" db="UniProtKB">
        <authorList>
            <consortium name="WormBaseParasite"/>
        </authorList>
    </citation>
    <scope>IDENTIFICATION</scope>
</reference>
<comment type="caution">
    <text evidence="1">Lacks conserved residue(s) required for the propagation of feature annotation.</text>
</comment>
<feature type="signal peptide" evidence="3">
    <location>
        <begin position="1"/>
        <end position="19"/>
    </location>
</feature>
<accession>A0A915L167</accession>
<dbReference type="InterPro" id="IPR003582">
    <property type="entry name" value="ShKT_dom"/>
</dbReference>
<evidence type="ECO:0000313" key="6">
    <source>
        <dbReference type="WBParaSite" id="nRc.2.0.1.t43493-RA"/>
    </source>
</evidence>
<feature type="compositionally biased region" description="Basic residues" evidence="2">
    <location>
        <begin position="273"/>
        <end position="282"/>
    </location>
</feature>
<keyword evidence="1" id="KW-1015">Disulfide bond</keyword>
<evidence type="ECO:0000256" key="3">
    <source>
        <dbReference type="SAM" id="SignalP"/>
    </source>
</evidence>
<feature type="chain" id="PRO_5037380472" evidence="3">
    <location>
        <begin position="20"/>
        <end position="282"/>
    </location>
</feature>
<protein>
    <submittedName>
        <fullName evidence="6">ShKT domain-containing protein</fullName>
    </submittedName>
</protein>
<organism evidence="5 6">
    <name type="scientific">Romanomermis culicivorax</name>
    <name type="common">Nematode worm</name>
    <dbReference type="NCBI Taxonomy" id="13658"/>
    <lineage>
        <taxon>Eukaryota</taxon>
        <taxon>Metazoa</taxon>
        <taxon>Ecdysozoa</taxon>
        <taxon>Nematoda</taxon>
        <taxon>Enoplea</taxon>
        <taxon>Dorylaimia</taxon>
        <taxon>Mermithida</taxon>
        <taxon>Mermithoidea</taxon>
        <taxon>Mermithidae</taxon>
        <taxon>Romanomermis</taxon>
    </lineage>
</organism>